<reference evidence="1 2" key="1">
    <citation type="journal article" date="2016" name="Nat. Commun.">
        <title>Thousands of microbial genomes shed light on interconnected biogeochemical processes in an aquifer system.</title>
        <authorList>
            <person name="Anantharaman K."/>
            <person name="Brown C.T."/>
            <person name="Hug L.A."/>
            <person name="Sharon I."/>
            <person name="Castelle C.J."/>
            <person name="Probst A.J."/>
            <person name="Thomas B.C."/>
            <person name="Singh A."/>
            <person name="Wilkins M.J."/>
            <person name="Karaoz U."/>
            <person name="Brodie E.L."/>
            <person name="Williams K.H."/>
            <person name="Hubbard S.S."/>
            <person name="Banfield J.F."/>
        </authorList>
    </citation>
    <scope>NUCLEOTIDE SEQUENCE [LARGE SCALE GENOMIC DNA]</scope>
</reference>
<dbReference type="EMBL" id="MHUW01000017">
    <property type="protein sequence ID" value="OHA83370.1"/>
    <property type="molecule type" value="Genomic_DNA"/>
</dbReference>
<dbReference type="Proteomes" id="UP000177987">
    <property type="component" value="Unassembled WGS sequence"/>
</dbReference>
<proteinExistence type="predicted"/>
<comment type="caution">
    <text evidence="1">The sequence shown here is derived from an EMBL/GenBank/DDBJ whole genome shotgun (WGS) entry which is preliminary data.</text>
</comment>
<accession>A0A1G2SED0</accession>
<organism evidence="1 2">
    <name type="scientific">Candidatus Yonathbacteria bacterium RIFCSPLOWO2_01_FULL_47_33b</name>
    <dbReference type="NCBI Taxonomy" id="1802727"/>
    <lineage>
        <taxon>Bacteria</taxon>
        <taxon>Candidatus Yonathiibacteriota</taxon>
    </lineage>
</organism>
<evidence type="ECO:0000313" key="1">
    <source>
        <dbReference type="EMBL" id="OHA83370.1"/>
    </source>
</evidence>
<sequence>MQLRPVTPLYVFAQIVHIIFRVAEDDGQHEFALRVILEGKICELEVFERFLVEQVDDPPAVN</sequence>
<evidence type="ECO:0000313" key="2">
    <source>
        <dbReference type="Proteomes" id="UP000177987"/>
    </source>
</evidence>
<dbReference type="AlphaFoldDB" id="A0A1G2SED0"/>
<name>A0A1G2SED0_9BACT</name>
<gene>
    <name evidence="1" type="ORF">A2937_03530</name>
</gene>
<protein>
    <submittedName>
        <fullName evidence="1">Uncharacterized protein</fullName>
    </submittedName>
</protein>